<dbReference type="Pfam" id="PF12680">
    <property type="entry name" value="SnoaL_2"/>
    <property type="match status" value="1"/>
</dbReference>
<feature type="chain" id="PRO_5025028752" description="SnoaL-like domain-containing protein" evidence="1">
    <location>
        <begin position="20"/>
        <end position="160"/>
    </location>
</feature>
<feature type="signal peptide" evidence="1">
    <location>
        <begin position="1"/>
        <end position="19"/>
    </location>
</feature>
<feature type="domain" description="SnoaL-like" evidence="2">
    <location>
        <begin position="57"/>
        <end position="143"/>
    </location>
</feature>
<gene>
    <name evidence="3" type="ORF">BDV26DRAFT_262228</name>
</gene>
<evidence type="ECO:0000256" key="1">
    <source>
        <dbReference type="SAM" id="SignalP"/>
    </source>
</evidence>
<dbReference type="OrthoDB" id="2820488at2759"/>
<sequence length="160" mass="18081">MPLLRFSLVASVLLGLTCATSLPGCHHLTLTDENTQIVLQNHRQSILEDFAHIFYIEKRVTDAFHAYVTEDYIQHNPNILDGREAALAYLAPRYAAQGLVFEIHHAFVGGDYGLVHLRARAPGRNETAVMDMYRFEGLQIVEHWDVLQAVTVGINPHPFF</sequence>
<protein>
    <recommendedName>
        <fullName evidence="2">SnoaL-like domain-containing protein</fullName>
    </recommendedName>
</protein>
<evidence type="ECO:0000259" key="2">
    <source>
        <dbReference type="Pfam" id="PF12680"/>
    </source>
</evidence>
<accession>A0A5N7B8K5</accession>
<keyword evidence="4" id="KW-1185">Reference proteome</keyword>
<keyword evidence="1" id="KW-0732">Signal</keyword>
<dbReference type="Gene3D" id="3.10.450.50">
    <property type="match status" value="1"/>
</dbReference>
<evidence type="ECO:0000313" key="4">
    <source>
        <dbReference type="Proteomes" id="UP000326198"/>
    </source>
</evidence>
<dbReference type="AlphaFoldDB" id="A0A5N7B8K5"/>
<dbReference type="EMBL" id="ML736213">
    <property type="protein sequence ID" value="KAE8378077.1"/>
    <property type="molecule type" value="Genomic_DNA"/>
</dbReference>
<dbReference type="Proteomes" id="UP000326198">
    <property type="component" value="Unassembled WGS sequence"/>
</dbReference>
<proteinExistence type="predicted"/>
<name>A0A5N7B8K5_9EURO</name>
<organism evidence="3 4">
    <name type="scientific">Aspergillus bertholletiae</name>
    <dbReference type="NCBI Taxonomy" id="1226010"/>
    <lineage>
        <taxon>Eukaryota</taxon>
        <taxon>Fungi</taxon>
        <taxon>Dikarya</taxon>
        <taxon>Ascomycota</taxon>
        <taxon>Pezizomycotina</taxon>
        <taxon>Eurotiomycetes</taxon>
        <taxon>Eurotiomycetidae</taxon>
        <taxon>Eurotiales</taxon>
        <taxon>Aspergillaceae</taxon>
        <taxon>Aspergillus</taxon>
        <taxon>Aspergillus subgen. Circumdati</taxon>
    </lineage>
</organism>
<evidence type="ECO:0000313" key="3">
    <source>
        <dbReference type="EMBL" id="KAE8378077.1"/>
    </source>
</evidence>
<dbReference type="InterPro" id="IPR032710">
    <property type="entry name" value="NTF2-like_dom_sf"/>
</dbReference>
<dbReference type="InterPro" id="IPR037401">
    <property type="entry name" value="SnoaL-like"/>
</dbReference>
<reference evidence="3 4" key="1">
    <citation type="submission" date="2019-04" db="EMBL/GenBank/DDBJ databases">
        <title>Friends and foes A comparative genomics studyof 23 Aspergillus species from section Flavi.</title>
        <authorList>
            <consortium name="DOE Joint Genome Institute"/>
            <person name="Kjaerbolling I."/>
            <person name="Vesth T."/>
            <person name="Frisvad J.C."/>
            <person name="Nybo J.L."/>
            <person name="Theobald S."/>
            <person name="Kildgaard S."/>
            <person name="Isbrandt T."/>
            <person name="Kuo A."/>
            <person name="Sato A."/>
            <person name="Lyhne E.K."/>
            <person name="Kogle M.E."/>
            <person name="Wiebenga A."/>
            <person name="Kun R.S."/>
            <person name="Lubbers R.J."/>
            <person name="Makela M.R."/>
            <person name="Barry K."/>
            <person name="Chovatia M."/>
            <person name="Clum A."/>
            <person name="Daum C."/>
            <person name="Haridas S."/>
            <person name="He G."/>
            <person name="LaButti K."/>
            <person name="Lipzen A."/>
            <person name="Mondo S."/>
            <person name="Riley R."/>
            <person name="Salamov A."/>
            <person name="Simmons B.A."/>
            <person name="Magnuson J.K."/>
            <person name="Henrissat B."/>
            <person name="Mortensen U.H."/>
            <person name="Larsen T.O."/>
            <person name="Devries R.P."/>
            <person name="Grigoriev I.V."/>
            <person name="Machida M."/>
            <person name="Baker S.E."/>
            <person name="Andersen M.R."/>
        </authorList>
    </citation>
    <scope>NUCLEOTIDE SEQUENCE [LARGE SCALE GENOMIC DNA]</scope>
    <source>
        <strain evidence="3 4">IBT 29228</strain>
    </source>
</reference>
<dbReference type="SUPFAM" id="SSF54427">
    <property type="entry name" value="NTF2-like"/>
    <property type="match status" value="1"/>
</dbReference>